<keyword evidence="2" id="KW-0479">Metal-binding</keyword>
<keyword evidence="7" id="KW-1185">Reference proteome</keyword>
<evidence type="ECO:0000259" key="5">
    <source>
        <dbReference type="SMART" id="SM00849"/>
    </source>
</evidence>
<feature type="domain" description="Metallo-beta-lactamase" evidence="5">
    <location>
        <begin position="99"/>
        <end position="308"/>
    </location>
</feature>
<evidence type="ECO:0000313" key="6">
    <source>
        <dbReference type="EMBL" id="SIT28791.1"/>
    </source>
</evidence>
<dbReference type="GO" id="GO:0016787">
    <property type="term" value="F:hydrolase activity"/>
    <property type="evidence" value="ECO:0007669"/>
    <property type="project" value="UniProtKB-KW"/>
</dbReference>
<evidence type="ECO:0000256" key="1">
    <source>
        <dbReference type="ARBA" id="ARBA00007749"/>
    </source>
</evidence>
<dbReference type="PANTHER" id="PTHR42978">
    <property type="entry name" value="QUORUM-QUENCHING LACTONASE YTNP-RELATED-RELATED"/>
    <property type="match status" value="1"/>
</dbReference>
<dbReference type="PANTHER" id="PTHR42978:SF6">
    <property type="entry name" value="QUORUM-QUENCHING LACTONASE YTNP-RELATED"/>
    <property type="match status" value="1"/>
</dbReference>
<dbReference type="Proteomes" id="UP000186917">
    <property type="component" value="Unassembled WGS sequence"/>
</dbReference>
<accession>A0A1N7R0Z3</accession>
<evidence type="ECO:0000313" key="7">
    <source>
        <dbReference type="Proteomes" id="UP000186917"/>
    </source>
</evidence>
<keyword evidence="4" id="KW-0862">Zinc</keyword>
<dbReference type="SUPFAM" id="SSF56281">
    <property type="entry name" value="Metallo-hydrolase/oxidoreductase"/>
    <property type="match status" value="1"/>
</dbReference>
<evidence type="ECO:0000256" key="3">
    <source>
        <dbReference type="ARBA" id="ARBA00022801"/>
    </source>
</evidence>
<comment type="similarity">
    <text evidence="1">Belongs to the metallo-beta-lactamase superfamily.</text>
</comment>
<dbReference type="OrthoDB" id="9802248at2"/>
<dbReference type="GO" id="GO:0046872">
    <property type="term" value="F:metal ion binding"/>
    <property type="evidence" value="ECO:0007669"/>
    <property type="project" value="UniProtKB-KW"/>
</dbReference>
<keyword evidence="3" id="KW-0378">Hydrolase</keyword>
<reference evidence="7" key="1">
    <citation type="submission" date="2017-01" db="EMBL/GenBank/DDBJ databases">
        <authorList>
            <person name="Varghese N."/>
            <person name="Submissions S."/>
        </authorList>
    </citation>
    <scope>NUCLEOTIDE SEQUENCE [LARGE SCALE GENOMIC DNA]</scope>
    <source>
        <strain evidence="7">DSM 21054</strain>
    </source>
</reference>
<dbReference type="AlphaFoldDB" id="A0A1N7R0Z3"/>
<dbReference type="SMART" id="SM00849">
    <property type="entry name" value="Lactamase_B"/>
    <property type="match status" value="1"/>
</dbReference>
<dbReference type="STRING" id="477680.SAMN05421788_108131"/>
<evidence type="ECO:0000256" key="4">
    <source>
        <dbReference type="ARBA" id="ARBA00022833"/>
    </source>
</evidence>
<sequence>MPLLLQQIMYMERRMLLKRMALLGLAAAIPFKQTLSAAFFKSSKRPFHRFNLGELELTVITDGHISLSPVQPHFPNGNEAQEKELLRKSFRPTEAVDLGMNILLIKKGTELILLDTGTGGSFGPDSGWLLASLSDAGMEPAQITAIVISHAHPDHIGGLLSATGAFVFPNATIHMSAVEHAFWMAPQQDFSKSKFQDKKLLETFATAIRKVLTTIQPKLHLFQNNSILFNCLRMQLAPGHTPGHTITYVFSGKEEMVHIADLMHSDVLLFPHPEWGFDGDTDIQLAATTRKQVLAILAQTQTKVFGYHLPWPGIGHVRTQGEGYEWIAETYAFPG</sequence>
<dbReference type="InterPro" id="IPR001279">
    <property type="entry name" value="Metallo-B-lactamas"/>
</dbReference>
<dbReference type="InterPro" id="IPR051013">
    <property type="entry name" value="MBL_superfamily_lactonases"/>
</dbReference>
<proteinExistence type="inferred from homology"/>
<organism evidence="6 7">
    <name type="scientific">Filimonas lacunae</name>
    <dbReference type="NCBI Taxonomy" id="477680"/>
    <lineage>
        <taxon>Bacteria</taxon>
        <taxon>Pseudomonadati</taxon>
        <taxon>Bacteroidota</taxon>
        <taxon>Chitinophagia</taxon>
        <taxon>Chitinophagales</taxon>
        <taxon>Chitinophagaceae</taxon>
        <taxon>Filimonas</taxon>
    </lineage>
</organism>
<gene>
    <name evidence="6" type="ORF">SAMN05421788_108131</name>
</gene>
<protein>
    <submittedName>
        <fullName evidence="6">Glyoxylase, beta-lactamase superfamily II</fullName>
    </submittedName>
</protein>
<evidence type="ECO:0000256" key="2">
    <source>
        <dbReference type="ARBA" id="ARBA00022723"/>
    </source>
</evidence>
<dbReference type="Gene3D" id="3.60.15.10">
    <property type="entry name" value="Ribonuclease Z/Hydroxyacylglutathione hydrolase-like"/>
    <property type="match status" value="1"/>
</dbReference>
<name>A0A1N7R0Z3_9BACT</name>
<dbReference type="EMBL" id="FTOR01000008">
    <property type="protein sequence ID" value="SIT28791.1"/>
    <property type="molecule type" value="Genomic_DNA"/>
</dbReference>
<dbReference type="CDD" id="cd07720">
    <property type="entry name" value="OPHC2-like_MBL-fold"/>
    <property type="match status" value="1"/>
</dbReference>
<dbReference type="InterPro" id="IPR036866">
    <property type="entry name" value="RibonucZ/Hydroxyglut_hydro"/>
</dbReference>
<dbReference type="Pfam" id="PF00753">
    <property type="entry name" value="Lactamase_B"/>
    <property type="match status" value="1"/>
</dbReference>